<keyword evidence="1" id="KW-0812">Transmembrane</keyword>
<keyword evidence="3" id="KW-1185">Reference proteome</keyword>
<proteinExistence type="predicted"/>
<feature type="transmembrane region" description="Helical" evidence="1">
    <location>
        <begin position="15"/>
        <end position="35"/>
    </location>
</feature>
<feature type="transmembrane region" description="Helical" evidence="1">
    <location>
        <begin position="89"/>
        <end position="107"/>
    </location>
</feature>
<reference evidence="2 3" key="1">
    <citation type="submission" date="2020-03" db="EMBL/GenBank/DDBJ databases">
        <title>Sequencing the genomes of 1000 actinobacteria strains.</title>
        <authorList>
            <person name="Klenk H.-P."/>
        </authorList>
    </citation>
    <scope>NUCLEOTIDE SEQUENCE [LARGE SCALE GENOMIC DNA]</scope>
    <source>
        <strain evidence="2 3">DSM 44556</strain>
    </source>
</reference>
<gene>
    <name evidence="2" type="ORF">FHU31_005902</name>
</gene>
<sequence length="118" mass="12266">MKNLLNIRSWADARAFLHVALPAVAAVLTAAGYITATDANLWAALVLVLADAGLSTFNTANGFRKFLYPALATAGALLVRYGYTTDQVWALWTGLAPVLFGGGVAAANTDTTTAGHKA</sequence>
<evidence type="ECO:0000313" key="3">
    <source>
        <dbReference type="Proteomes" id="UP000547444"/>
    </source>
</evidence>
<name>A0A7X5ZG46_9MYCO</name>
<protein>
    <recommendedName>
        <fullName evidence="4">Holin</fullName>
    </recommendedName>
</protein>
<dbReference type="Pfam" id="PF23809">
    <property type="entry name" value="Phage_holin_9"/>
    <property type="match status" value="1"/>
</dbReference>
<dbReference type="EMBL" id="JAANOW010000005">
    <property type="protein sequence ID" value="NIH98878.1"/>
    <property type="molecule type" value="Genomic_DNA"/>
</dbReference>
<accession>A0A7X5ZG46</accession>
<evidence type="ECO:0000313" key="2">
    <source>
        <dbReference type="EMBL" id="NIH98878.1"/>
    </source>
</evidence>
<comment type="caution">
    <text evidence="2">The sequence shown here is derived from an EMBL/GenBank/DDBJ whole genome shotgun (WGS) entry which is preliminary data.</text>
</comment>
<evidence type="ECO:0008006" key="4">
    <source>
        <dbReference type="Google" id="ProtNLM"/>
    </source>
</evidence>
<dbReference type="Proteomes" id="UP000547444">
    <property type="component" value="Unassembled WGS sequence"/>
</dbReference>
<evidence type="ECO:0000256" key="1">
    <source>
        <dbReference type="SAM" id="Phobius"/>
    </source>
</evidence>
<dbReference type="AlphaFoldDB" id="A0A7X5ZG46"/>
<organism evidence="2 3">
    <name type="scientific">Mycolicibacterium fluoranthenivorans</name>
    <dbReference type="NCBI Taxonomy" id="258505"/>
    <lineage>
        <taxon>Bacteria</taxon>
        <taxon>Bacillati</taxon>
        <taxon>Actinomycetota</taxon>
        <taxon>Actinomycetes</taxon>
        <taxon>Mycobacteriales</taxon>
        <taxon>Mycobacteriaceae</taxon>
        <taxon>Mycolicibacterium</taxon>
    </lineage>
</organism>
<dbReference type="RefSeq" id="WP_167164552.1">
    <property type="nucleotide sequence ID" value="NZ_JAANOW010000005.1"/>
</dbReference>
<feature type="transmembrane region" description="Helical" evidence="1">
    <location>
        <begin position="41"/>
        <end position="59"/>
    </location>
</feature>
<keyword evidence="1" id="KW-1133">Transmembrane helix</keyword>
<keyword evidence="1" id="KW-0472">Membrane</keyword>
<dbReference type="InterPro" id="IPR056390">
    <property type="entry name" value="Holin_phage"/>
</dbReference>